<accession>A0A0E0L558</accession>
<proteinExistence type="predicted"/>
<reference evidence="1" key="1">
    <citation type="submission" date="2015-04" db="UniProtKB">
        <authorList>
            <consortium name="EnsemblPlants"/>
        </authorList>
    </citation>
    <scope>IDENTIFICATION</scope>
</reference>
<sequence length="118" mass="13610">MSERLSVLYEGSFLLTSVVNPWSTMEDELAKLKDACHTRIANKVKQLDAYMQLSHLDIEKFPCTPANARLLKSLKSKVIAWQTIDNESFMFDKVNLLETINVLEHEYTEVLLLNSFML</sequence>
<name>A0A0E0L558_ORYPU</name>
<organism evidence="1">
    <name type="scientific">Oryza punctata</name>
    <name type="common">Red rice</name>
    <dbReference type="NCBI Taxonomy" id="4537"/>
    <lineage>
        <taxon>Eukaryota</taxon>
        <taxon>Viridiplantae</taxon>
        <taxon>Streptophyta</taxon>
        <taxon>Embryophyta</taxon>
        <taxon>Tracheophyta</taxon>
        <taxon>Spermatophyta</taxon>
        <taxon>Magnoliopsida</taxon>
        <taxon>Liliopsida</taxon>
        <taxon>Poales</taxon>
        <taxon>Poaceae</taxon>
        <taxon>BOP clade</taxon>
        <taxon>Oryzoideae</taxon>
        <taxon>Oryzeae</taxon>
        <taxon>Oryzinae</taxon>
        <taxon>Oryza</taxon>
    </lineage>
</organism>
<evidence type="ECO:0000313" key="1">
    <source>
        <dbReference type="EnsemblPlants" id="OPUNC05G21760.1"/>
    </source>
</evidence>
<reference evidence="1" key="2">
    <citation type="submission" date="2018-05" db="EMBL/GenBank/DDBJ databases">
        <title>OpunRS2 (Oryza punctata Reference Sequence Version 2).</title>
        <authorList>
            <person name="Zhang J."/>
            <person name="Kudrna D."/>
            <person name="Lee S."/>
            <person name="Talag J."/>
            <person name="Welchert J."/>
            <person name="Wing R.A."/>
        </authorList>
    </citation>
    <scope>NUCLEOTIDE SEQUENCE [LARGE SCALE GENOMIC DNA]</scope>
</reference>
<dbReference type="AlphaFoldDB" id="A0A0E0L558"/>
<keyword evidence="2" id="KW-1185">Reference proteome</keyword>
<dbReference type="STRING" id="4537.A0A0E0L558"/>
<dbReference type="Proteomes" id="UP000026962">
    <property type="component" value="Chromosome 5"/>
</dbReference>
<dbReference type="Gramene" id="OPUNC05G21760.1">
    <property type="protein sequence ID" value="OPUNC05G21760.1"/>
    <property type="gene ID" value="OPUNC05G21760"/>
</dbReference>
<protein>
    <submittedName>
        <fullName evidence="1">Uncharacterized protein</fullName>
    </submittedName>
</protein>
<evidence type="ECO:0000313" key="2">
    <source>
        <dbReference type="Proteomes" id="UP000026962"/>
    </source>
</evidence>
<dbReference type="HOGENOM" id="CLU_2076922_0_0_1"/>
<dbReference type="EnsemblPlants" id="OPUNC05G21760.1">
    <property type="protein sequence ID" value="OPUNC05G21760.1"/>
    <property type="gene ID" value="OPUNC05G21760"/>
</dbReference>